<keyword evidence="2" id="KW-1185">Reference proteome</keyword>
<dbReference type="EMBL" id="BAABCM010000023">
    <property type="protein sequence ID" value="GAA3854231.1"/>
    <property type="molecule type" value="Genomic_DNA"/>
</dbReference>
<protein>
    <submittedName>
        <fullName evidence="1">Uncharacterized protein</fullName>
    </submittedName>
</protein>
<name>A0ABP7JTH5_9PSEU</name>
<proteinExistence type="predicted"/>
<accession>A0ABP7JTH5</accession>
<evidence type="ECO:0000313" key="2">
    <source>
        <dbReference type="Proteomes" id="UP001501624"/>
    </source>
</evidence>
<evidence type="ECO:0000313" key="1">
    <source>
        <dbReference type="EMBL" id="GAA3854231.1"/>
    </source>
</evidence>
<dbReference type="Proteomes" id="UP001501624">
    <property type="component" value="Unassembled WGS sequence"/>
</dbReference>
<reference evidence="2" key="1">
    <citation type="journal article" date="2019" name="Int. J. Syst. Evol. Microbiol.">
        <title>The Global Catalogue of Microorganisms (GCM) 10K type strain sequencing project: providing services to taxonomists for standard genome sequencing and annotation.</title>
        <authorList>
            <consortium name="The Broad Institute Genomics Platform"/>
            <consortium name="The Broad Institute Genome Sequencing Center for Infectious Disease"/>
            <person name="Wu L."/>
            <person name="Ma J."/>
        </authorList>
    </citation>
    <scope>NUCLEOTIDE SEQUENCE [LARGE SCALE GENOMIC DNA]</scope>
    <source>
        <strain evidence="2">JCM 17017</strain>
    </source>
</reference>
<comment type="caution">
    <text evidence="1">The sequence shown here is derived from an EMBL/GenBank/DDBJ whole genome shotgun (WGS) entry which is preliminary data.</text>
</comment>
<organism evidence="1 2">
    <name type="scientific">Amycolatopsis tucumanensis</name>
    <dbReference type="NCBI Taxonomy" id="401106"/>
    <lineage>
        <taxon>Bacteria</taxon>
        <taxon>Bacillati</taxon>
        <taxon>Actinomycetota</taxon>
        <taxon>Actinomycetes</taxon>
        <taxon>Pseudonocardiales</taxon>
        <taxon>Pseudonocardiaceae</taxon>
        <taxon>Amycolatopsis</taxon>
    </lineage>
</organism>
<sequence length="219" mass="24747">MPPHRVLRNGRALIVPRSVHAAIEVKSTLDSKSLVASLDHLAQLKRAARCDVEGTFQVIIGDREFPYVPISGGVFAYHSDLRLSLIAERIRDWAGRNPHELWPNFVTILNRGHLGWVDPSSGEVRTTPHRDDVPMWYEPTDPCGPLVGLVYTLEGLSRWWRAPGTPWLPLPRPIPRRTVGMKIGRPVRPVGVPEPEDCDCLCVNCHPYGRMSFEQQRQT</sequence>
<gene>
    <name evidence="1" type="ORF">GCM10022380_85050</name>
</gene>